<dbReference type="InterPro" id="IPR008969">
    <property type="entry name" value="CarboxyPept-like_regulatory"/>
</dbReference>
<evidence type="ECO:0000256" key="2">
    <source>
        <dbReference type="SAM" id="SignalP"/>
    </source>
</evidence>
<evidence type="ECO:0000313" key="4">
    <source>
        <dbReference type="Proteomes" id="UP000223913"/>
    </source>
</evidence>
<feature type="chain" id="PRO_5012519507" evidence="2">
    <location>
        <begin position="28"/>
        <end position="879"/>
    </location>
</feature>
<reference evidence="3 4" key="1">
    <citation type="submission" date="2017-10" db="EMBL/GenBank/DDBJ databases">
        <title>The draft genome sequence of Lewinella nigricans NBRC 102662.</title>
        <authorList>
            <person name="Wang K."/>
        </authorList>
    </citation>
    <scope>NUCLEOTIDE SEQUENCE [LARGE SCALE GENOMIC DNA]</scope>
    <source>
        <strain evidence="3 4">NBRC 102662</strain>
    </source>
</reference>
<keyword evidence="4" id="KW-1185">Reference proteome</keyword>
<dbReference type="SUPFAM" id="SSF49464">
    <property type="entry name" value="Carboxypeptidase regulatory domain-like"/>
    <property type="match status" value="1"/>
</dbReference>
<dbReference type="OrthoDB" id="983143at2"/>
<feature type="region of interest" description="Disordered" evidence="1">
    <location>
        <begin position="368"/>
        <end position="387"/>
    </location>
</feature>
<proteinExistence type="predicted"/>
<organism evidence="3 4">
    <name type="scientific">Flavilitoribacter nigricans (strain ATCC 23147 / DSM 23189 / NBRC 102662 / NCIMB 1420 / SS-2)</name>
    <name type="common">Lewinella nigricans</name>
    <dbReference type="NCBI Taxonomy" id="1122177"/>
    <lineage>
        <taxon>Bacteria</taxon>
        <taxon>Pseudomonadati</taxon>
        <taxon>Bacteroidota</taxon>
        <taxon>Saprospiria</taxon>
        <taxon>Saprospirales</taxon>
        <taxon>Lewinellaceae</taxon>
        <taxon>Flavilitoribacter</taxon>
    </lineage>
</organism>
<sequence>MTKNLPMNRTLLLSFIFTLISASMAFAGGVSGYVRDSDGNPLEFASIFVQETGSGTITNVEGFYELRLDPGNYTLVFQFLGYESKVEKISVGDRIRELNVTMEQQALELKTVDVIEGSEDPAYTVMRKAIAKASYHRQQLDAYKAQVYVKGSGRLIKAPFFLRKELKKEGIDSTKAFTSESVSIIEYERPNTFRERVISIYSQGEDNGSSPGSFINGSFYEPEIAEAISPLSPKAFGYYKFKLDGFFMDRGYGVNRIQVIPRSRGENVFEGTIFIVEDLWSIHSLSLKTYKFGIGFLVNQTYAPIAEKVWLPVSHRFDVEGKILGFAFEYKYLATVSDYEITLNPDLDVDFDVIDEKLEKELAKELEAQVKDNPRSSSAQEKLASGEELTRKDLRRLIREYEKEERKEDPEPEVVVNREYSVDTMARKRDSLYWAEIRPVPLTAYEVRGYAAEDSLARADTVQQATNTIGGNGRRSRAFNISDLLLGDSYKVGKKSRLIYESPLLHLNFNPAEGFNVSTNLTYANRAEKPFKLTYTPRYAFARKKFTGKGTMELSYGKRYQRTTLQLEGGRYIQQYNQEKPISELFNTFANLLSERNYLRILEKDYGRFSFERGLAENFKLNGYVEWAQRYKLENVTTQTWFNRDDRTYASNIPANEEVDYPFPDSEKAFYFSLGLEARPWQKYRLYNGKRQPIDNTSPRLALNYRKGVAGLLDSEVNYDLLDFTIQHKFRAGARGLIDFKINTGIFLNNEALGFADYKHFKGNQLVLTTSDPVGSFRLLEYYRHSTADKYLSAHVHYQFRKLLFTQIPEVWLMGIKENVFVNYLAAPTSKNYFELGYSLDNIFRVFRIELAASFQNGKYQDWGILFGIASNLGFITIE</sequence>
<name>A0A2D0NAS0_FLAN2</name>
<evidence type="ECO:0000313" key="3">
    <source>
        <dbReference type="EMBL" id="PHN05486.1"/>
    </source>
</evidence>
<dbReference type="AlphaFoldDB" id="A0A2D0NAS0"/>
<gene>
    <name evidence="3" type="ORF">CRP01_15945</name>
</gene>
<comment type="caution">
    <text evidence="3">The sequence shown here is derived from an EMBL/GenBank/DDBJ whole genome shotgun (WGS) entry which is preliminary data.</text>
</comment>
<accession>A0A2D0NAS0</accession>
<dbReference type="Pfam" id="PF13715">
    <property type="entry name" value="CarbopepD_reg_2"/>
    <property type="match status" value="1"/>
</dbReference>
<dbReference type="EMBL" id="PDUD01000021">
    <property type="protein sequence ID" value="PHN05486.1"/>
    <property type="molecule type" value="Genomic_DNA"/>
</dbReference>
<feature type="signal peptide" evidence="2">
    <location>
        <begin position="1"/>
        <end position="27"/>
    </location>
</feature>
<keyword evidence="3" id="KW-0675">Receptor</keyword>
<keyword evidence="2" id="KW-0732">Signal</keyword>
<dbReference type="InterPro" id="IPR043741">
    <property type="entry name" value="DUF5686"/>
</dbReference>
<evidence type="ECO:0000256" key="1">
    <source>
        <dbReference type="SAM" id="MobiDB-lite"/>
    </source>
</evidence>
<dbReference type="Proteomes" id="UP000223913">
    <property type="component" value="Unassembled WGS sequence"/>
</dbReference>
<protein>
    <submittedName>
        <fullName evidence="3">Membrane receptor RagA</fullName>
    </submittedName>
</protein>
<dbReference type="Pfam" id="PF18939">
    <property type="entry name" value="DUF5686"/>
    <property type="match status" value="1"/>
</dbReference>
<dbReference type="Gene3D" id="2.60.40.1120">
    <property type="entry name" value="Carboxypeptidase-like, regulatory domain"/>
    <property type="match status" value="1"/>
</dbReference>